<evidence type="ECO:0000256" key="7">
    <source>
        <dbReference type="SAM" id="Phobius"/>
    </source>
</evidence>
<comment type="caution">
    <text evidence="10">The sequence shown here is derived from an EMBL/GenBank/DDBJ whole genome shotgun (WGS) entry which is preliminary data.</text>
</comment>
<dbReference type="STRING" id="1196324.A374_02724"/>
<keyword evidence="5 7" id="KW-0472">Membrane</keyword>
<evidence type="ECO:0000259" key="9">
    <source>
        <dbReference type="Pfam" id="PF12704"/>
    </source>
</evidence>
<evidence type="ECO:0000256" key="1">
    <source>
        <dbReference type="ARBA" id="ARBA00004651"/>
    </source>
</evidence>
<comment type="subcellular location">
    <subcellularLocation>
        <location evidence="1">Cell membrane</location>
        <topology evidence="1">Multi-pass membrane protein</topology>
    </subcellularLocation>
</comment>
<dbReference type="OrthoDB" id="9770099at2"/>
<dbReference type="PANTHER" id="PTHR30572">
    <property type="entry name" value="MEMBRANE COMPONENT OF TRANSPORTER-RELATED"/>
    <property type="match status" value="1"/>
</dbReference>
<feature type="domain" description="ABC3 transporter permease C-terminal" evidence="8">
    <location>
        <begin position="295"/>
        <end position="423"/>
    </location>
</feature>
<dbReference type="AlphaFoldDB" id="I8AMD7"/>
<feature type="transmembrane region" description="Helical" evidence="7">
    <location>
        <begin position="285"/>
        <end position="310"/>
    </location>
</feature>
<keyword evidence="4 7" id="KW-1133">Transmembrane helix</keyword>
<name>I8AMD7_9BACL</name>
<keyword evidence="3 7" id="KW-0812">Transmembrane</keyword>
<evidence type="ECO:0000256" key="2">
    <source>
        <dbReference type="ARBA" id="ARBA00022475"/>
    </source>
</evidence>
<evidence type="ECO:0000256" key="3">
    <source>
        <dbReference type="ARBA" id="ARBA00022692"/>
    </source>
</evidence>
<evidence type="ECO:0000256" key="5">
    <source>
        <dbReference type="ARBA" id="ARBA00023136"/>
    </source>
</evidence>
<evidence type="ECO:0000256" key="4">
    <source>
        <dbReference type="ARBA" id="ARBA00022989"/>
    </source>
</evidence>
<feature type="transmembrane region" description="Helical" evidence="7">
    <location>
        <begin position="341"/>
        <end position="367"/>
    </location>
</feature>
<dbReference type="InterPro" id="IPR003838">
    <property type="entry name" value="ABC3_permease_C"/>
</dbReference>
<dbReference type="PATRIC" id="fig|1196324.3.peg.551"/>
<dbReference type="eggNOG" id="COG0577">
    <property type="taxonomic scope" value="Bacteria"/>
</dbReference>
<evidence type="ECO:0000313" key="10">
    <source>
        <dbReference type="EMBL" id="EIT87132.1"/>
    </source>
</evidence>
<comment type="similarity">
    <text evidence="6">Belongs to the ABC-4 integral membrane protein family.</text>
</comment>
<evidence type="ECO:0000256" key="6">
    <source>
        <dbReference type="ARBA" id="ARBA00038076"/>
    </source>
</evidence>
<keyword evidence="2" id="KW-1003">Cell membrane</keyword>
<dbReference type="GO" id="GO:0005886">
    <property type="term" value="C:plasma membrane"/>
    <property type="evidence" value="ECO:0007669"/>
    <property type="project" value="UniProtKB-SubCell"/>
</dbReference>
<dbReference type="PANTHER" id="PTHR30572:SF4">
    <property type="entry name" value="ABC TRANSPORTER PERMEASE YTRF"/>
    <property type="match status" value="1"/>
</dbReference>
<evidence type="ECO:0000313" key="11">
    <source>
        <dbReference type="Proteomes" id="UP000004080"/>
    </source>
</evidence>
<sequence length="432" mass="48311">MRFKDRLAFVLSNMKKNRMRVFMTVLASTMGCAFLIVLASVGFGVQKTAVEDITGGRLLTQIDTFTTSEEKPFIKKDIDMMKEIDHVKAVTSRQRIQNEGNVSLDGYSKDLFEVFVPDFKDEQKAGLELSKGRFPQAANEVVVGYHYGENLSKVQKNKKEITYKASLYHKTLTLTIKQKEGKKTKKKTIALKVVGVGEKPPKRVQEGQELFLTKDVLQTIEAFTKTPKGMSKSDIDPKHPQPYNTYDDVKVYADDAENVESIEKELKKKEYVASSRLDSLKEINFVFLFIKIGLIVVGTVAVLIASIGIFNTMTMAVTERTQDIGIMKAIGAHPRSIKQIFLLESVIIGGLGAVLGTIISYLFSFAANALLPVIISTFFQTKVPDDFYFSYIPLSLPLISFAICFGVTLLSGMRPARRATKIDVLRALRRDV</sequence>
<gene>
    <name evidence="10" type="ORF">A374_02724</name>
</gene>
<feature type="domain" description="MacB-like periplasmic core" evidence="9">
    <location>
        <begin position="22"/>
        <end position="268"/>
    </location>
</feature>
<dbReference type="InterPro" id="IPR025857">
    <property type="entry name" value="MacB_PCD"/>
</dbReference>
<dbReference type="GO" id="GO:0022857">
    <property type="term" value="F:transmembrane transporter activity"/>
    <property type="evidence" value="ECO:0007669"/>
    <property type="project" value="TreeGrafter"/>
</dbReference>
<organism evidence="10 11">
    <name type="scientific">Fictibacillus macauensis ZFHKF-1</name>
    <dbReference type="NCBI Taxonomy" id="1196324"/>
    <lineage>
        <taxon>Bacteria</taxon>
        <taxon>Bacillati</taxon>
        <taxon>Bacillota</taxon>
        <taxon>Bacilli</taxon>
        <taxon>Bacillales</taxon>
        <taxon>Fictibacillaceae</taxon>
        <taxon>Fictibacillus</taxon>
    </lineage>
</organism>
<dbReference type="Pfam" id="PF02687">
    <property type="entry name" value="FtsX"/>
    <property type="match status" value="1"/>
</dbReference>
<dbReference type="PROSITE" id="PS51257">
    <property type="entry name" value="PROKAR_LIPOPROTEIN"/>
    <property type="match status" value="1"/>
</dbReference>
<dbReference type="EMBL" id="AKKV01000019">
    <property type="protein sequence ID" value="EIT87132.1"/>
    <property type="molecule type" value="Genomic_DNA"/>
</dbReference>
<dbReference type="Pfam" id="PF12704">
    <property type="entry name" value="MacB_PCD"/>
    <property type="match status" value="1"/>
</dbReference>
<protein>
    <submittedName>
        <fullName evidence="10">Metabolite permease</fullName>
    </submittedName>
</protein>
<reference evidence="10 11" key="1">
    <citation type="journal article" date="2012" name="J. Bacteriol.">
        <title>Genome of Bacillus macauensis ZFHKF-1, a Long-Chain-Forming Bacterium.</title>
        <authorList>
            <person name="Cai L."/>
            <person name="Zhang T."/>
        </authorList>
    </citation>
    <scope>NUCLEOTIDE SEQUENCE [LARGE SCALE GENOMIC DNA]</scope>
    <source>
        <strain evidence="10 11">ZFHKF-1</strain>
    </source>
</reference>
<evidence type="ECO:0000259" key="8">
    <source>
        <dbReference type="Pfam" id="PF02687"/>
    </source>
</evidence>
<proteinExistence type="inferred from homology"/>
<accession>I8AMD7</accession>
<keyword evidence="11" id="KW-1185">Reference proteome</keyword>
<feature type="transmembrane region" description="Helical" evidence="7">
    <location>
        <begin position="387"/>
        <end position="411"/>
    </location>
</feature>
<dbReference type="InterPro" id="IPR050250">
    <property type="entry name" value="Macrolide_Exporter_MacB"/>
</dbReference>
<dbReference type="Proteomes" id="UP000004080">
    <property type="component" value="Unassembled WGS sequence"/>
</dbReference>
<dbReference type="RefSeq" id="WP_007200644.1">
    <property type="nucleotide sequence ID" value="NZ_AKKV01000019.1"/>
</dbReference>